<dbReference type="Pfam" id="PF12776">
    <property type="entry name" value="Myb_DNA-bind_3"/>
    <property type="match status" value="1"/>
</dbReference>
<dbReference type="InterPro" id="IPR045026">
    <property type="entry name" value="LIMYB"/>
</dbReference>
<dbReference type="Proteomes" id="UP000525078">
    <property type="component" value="Unassembled WGS sequence"/>
</dbReference>
<dbReference type="PANTHER" id="PTHR47584">
    <property type="match status" value="1"/>
</dbReference>
<gene>
    <name evidence="3" type="ORF">F8388_013921</name>
</gene>
<evidence type="ECO:0000313" key="4">
    <source>
        <dbReference type="Proteomes" id="UP000525078"/>
    </source>
</evidence>
<evidence type="ECO:0000256" key="1">
    <source>
        <dbReference type="SAM" id="SignalP"/>
    </source>
</evidence>
<dbReference type="AlphaFoldDB" id="A0A7J6F863"/>
<proteinExistence type="predicted"/>
<evidence type="ECO:0000313" key="3">
    <source>
        <dbReference type="EMBL" id="KAF4366856.1"/>
    </source>
</evidence>
<dbReference type="PANTHER" id="PTHR47584:SF14">
    <property type="entry name" value="L10-INTERACTING MYB DOMAIN-CONTAINING PROTEIN-LIKE"/>
    <property type="match status" value="1"/>
</dbReference>
<reference evidence="3 4" key="1">
    <citation type="journal article" date="2020" name="bioRxiv">
        <title>Sequence and annotation of 42 cannabis genomes reveals extensive copy number variation in cannabinoid synthesis and pathogen resistance genes.</title>
        <authorList>
            <person name="Mckernan K.J."/>
            <person name="Helbert Y."/>
            <person name="Kane L.T."/>
            <person name="Ebling H."/>
            <person name="Zhang L."/>
            <person name="Liu B."/>
            <person name="Eaton Z."/>
            <person name="Mclaughlin S."/>
            <person name="Kingan S."/>
            <person name="Baybayan P."/>
            <person name="Concepcion G."/>
            <person name="Jordan M."/>
            <person name="Riva A."/>
            <person name="Barbazuk W."/>
            <person name="Harkins T."/>
        </authorList>
    </citation>
    <scope>NUCLEOTIDE SEQUENCE [LARGE SCALE GENOMIC DNA]</scope>
    <source>
        <strain evidence="4">cv. Jamaican Lion 4</strain>
        <tissue evidence="3">Leaf</tissue>
    </source>
</reference>
<dbReference type="EMBL" id="JAATIP010000146">
    <property type="protein sequence ID" value="KAF4366856.1"/>
    <property type="molecule type" value="Genomic_DNA"/>
</dbReference>
<protein>
    <recommendedName>
        <fullName evidence="2">Myb/SANT-like domain-containing protein</fullName>
    </recommendedName>
</protein>
<feature type="chain" id="PRO_5029640158" description="Myb/SANT-like domain-containing protein" evidence="1">
    <location>
        <begin position="24"/>
        <end position="163"/>
    </location>
</feature>
<name>A0A7J6F863_CANSA</name>
<comment type="caution">
    <text evidence="3">The sequence shown here is derived from an EMBL/GenBank/DDBJ whole genome shotgun (WGS) entry which is preliminary data.</text>
</comment>
<dbReference type="InterPro" id="IPR024752">
    <property type="entry name" value="Myb/SANT-like_dom"/>
</dbReference>
<keyword evidence="1" id="KW-0732">Signal</keyword>
<accession>A0A7J6F863</accession>
<feature type="signal peptide" evidence="1">
    <location>
        <begin position="1"/>
        <end position="23"/>
    </location>
</feature>
<evidence type="ECO:0000259" key="2">
    <source>
        <dbReference type="Pfam" id="PF12776"/>
    </source>
</evidence>
<sequence length="163" mass="19328">MVWEKRLLHFLSFLFFARPRVIAYKSIFLDGTEGEMITRKATITKGSYIDNMTGTDSEVVIIDNSEASVWPEKHEEIFIELMEEEVLKGNRNTTTFTKQSWKRIKEELYAQAKRSHTDTQLRNKYNLLRQKHKDFNLNFLMFYMKFSLSINVVDSTLKMIKLT</sequence>
<organism evidence="3 4">
    <name type="scientific">Cannabis sativa</name>
    <name type="common">Hemp</name>
    <name type="synonym">Marijuana</name>
    <dbReference type="NCBI Taxonomy" id="3483"/>
    <lineage>
        <taxon>Eukaryota</taxon>
        <taxon>Viridiplantae</taxon>
        <taxon>Streptophyta</taxon>
        <taxon>Embryophyta</taxon>
        <taxon>Tracheophyta</taxon>
        <taxon>Spermatophyta</taxon>
        <taxon>Magnoliopsida</taxon>
        <taxon>eudicotyledons</taxon>
        <taxon>Gunneridae</taxon>
        <taxon>Pentapetalae</taxon>
        <taxon>rosids</taxon>
        <taxon>fabids</taxon>
        <taxon>Rosales</taxon>
        <taxon>Cannabaceae</taxon>
        <taxon>Cannabis</taxon>
    </lineage>
</organism>
<feature type="domain" description="Myb/SANT-like" evidence="2">
    <location>
        <begin position="70"/>
        <end position="135"/>
    </location>
</feature>